<dbReference type="RefSeq" id="WP_014456594.1">
    <property type="nucleotide sequence ID" value="NC_017098.1"/>
</dbReference>
<dbReference type="Pfam" id="PF00440">
    <property type="entry name" value="TetR_N"/>
    <property type="match status" value="1"/>
</dbReference>
<dbReference type="KEGG" id="sfc:Spiaf_2582"/>
<dbReference type="Gene3D" id="1.10.357.10">
    <property type="entry name" value="Tetracycline Repressor, domain 2"/>
    <property type="match status" value="1"/>
</dbReference>
<dbReference type="PANTHER" id="PTHR47506">
    <property type="entry name" value="TRANSCRIPTIONAL REGULATORY PROTEIN"/>
    <property type="match status" value="1"/>
</dbReference>
<dbReference type="eggNOG" id="COG1309">
    <property type="taxonomic scope" value="Bacteria"/>
</dbReference>
<evidence type="ECO:0000256" key="2">
    <source>
        <dbReference type="ARBA" id="ARBA00023125"/>
    </source>
</evidence>
<reference evidence="7" key="1">
    <citation type="journal article" date="2013" name="Stand. Genomic Sci.">
        <title>Complete genome sequence of the halophilic bacterium Spirochaeta africana type strain (Z-7692(T)) from the alkaline Lake Magadi in the East African Rift.</title>
        <authorList>
            <person name="Liolos K."/>
            <person name="Abt B."/>
            <person name="Scheuner C."/>
            <person name="Teshima H."/>
            <person name="Held B."/>
            <person name="Lapidus A."/>
            <person name="Nolan M."/>
            <person name="Lucas S."/>
            <person name="Deshpande S."/>
            <person name="Cheng J.F."/>
            <person name="Tapia R."/>
            <person name="Goodwin L.A."/>
            <person name="Pitluck S."/>
            <person name="Pagani I."/>
            <person name="Ivanova N."/>
            <person name="Mavromatis K."/>
            <person name="Mikhailova N."/>
            <person name="Huntemann M."/>
            <person name="Pati A."/>
            <person name="Chen A."/>
            <person name="Palaniappan K."/>
            <person name="Land M."/>
            <person name="Rohde M."/>
            <person name="Tindall B.J."/>
            <person name="Detter J.C."/>
            <person name="Goker M."/>
            <person name="Bristow J."/>
            <person name="Eisen J.A."/>
            <person name="Markowitz V."/>
            <person name="Hugenholtz P."/>
            <person name="Woyke T."/>
            <person name="Klenk H.P."/>
            <person name="Kyrpides N.C."/>
        </authorList>
    </citation>
    <scope>NUCLEOTIDE SEQUENCE</scope>
    <source>
        <strain evidence="7">ATCC 700263 / DSM 8902 / Z-7692</strain>
    </source>
</reference>
<dbReference type="SUPFAM" id="SSF48498">
    <property type="entry name" value="Tetracyclin repressor-like, C-terminal domain"/>
    <property type="match status" value="1"/>
</dbReference>
<evidence type="ECO:0000256" key="4">
    <source>
        <dbReference type="PROSITE-ProRule" id="PRU00335"/>
    </source>
</evidence>
<dbReference type="InterPro" id="IPR009057">
    <property type="entry name" value="Homeodomain-like_sf"/>
</dbReference>
<feature type="DNA-binding region" description="H-T-H motif" evidence="4">
    <location>
        <begin position="32"/>
        <end position="51"/>
    </location>
</feature>
<dbReference type="PANTHER" id="PTHR47506:SF1">
    <property type="entry name" value="HTH-TYPE TRANSCRIPTIONAL REGULATOR YJDC"/>
    <property type="match status" value="1"/>
</dbReference>
<sequence length="207" mass="24211">MEGATPKGQASKDYIITQSLAVFMQQGYAGTSLQEICRVVGLSKGALYHHFQGKDDLYYQCLERFFCRPMGPSWRVAPADSLRERLHAGFRHIDQAKRDIHTWIGSDDDDAILRFYSFLYEATRRYPEFQQRIDQGDDGKLQELTDAFRAAQQHGEIRRDLDPFLLAMELEAQLQQLLYLRFVNHRMKAADHLLDELFESYWKRLEA</sequence>
<dbReference type="InterPro" id="IPR011075">
    <property type="entry name" value="TetR_C"/>
</dbReference>
<evidence type="ECO:0000259" key="5">
    <source>
        <dbReference type="PROSITE" id="PS50977"/>
    </source>
</evidence>
<feature type="domain" description="HTH tetR-type" evidence="5">
    <location>
        <begin position="9"/>
        <end position="69"/>
    </location>
</feature>
<evidence type="ECO:0000256" key="1">
    <source>
        <dbReference type="ARBA" id="ARBA00023015"/>
    </source>
</evidence>
<name>H9UM69_SPIAZ</name>
<dbReference type="PRINTS" id="PR00455">
    <property type="entry name" value="HTHTETR"/>
</dbReference>
<dbReference type="InterPro" id="IPR036271">
    <property type="entry name" value="Tet_transcr_reg_TetR-rel_C_sf"/>
</dbReference>
<proteinExistence type="predicted"/>
<keyword evidence="2 4" id="KW-0238">DNA-binding</keyword>
<dbReference type="GO" id="GO:0003677">
    <property type="term" value="F:DNA binding"/>
    <property type="evidence" value="ECO:0007669"/>
    <property type="project" value="UniProtKB-UniRule"/>
</dbReference>
<dbReference type="STRING" id="889378.Spiaf_2582"/>
<dbReference type="Pfam" id="PF16925">
    <property type="entry name" value="TetR_C_13"/>
    <property type="match status" value="1"/>
</dbReference>
<dbReference type="PROSITE" id="PS01081">
    <property type="entry name" value="HTH_TETR_1"/>
    <property type="match status" value="1"/>
</dbReference>
<organism evidence="6 7">
    <name type="scientific">Spirochaeta africana (strain ATCC 700263 / DSM 8902 / Z-7692)</name>
    <dbReference type="NCBI Taxonomy" id="889378"/>
    <lineage>
        <taxon>Bacteria</taxon>
        <taxon>Pseudomonadati</taxon>
        <taxon>Spirochaetota</taxon>
        <taxon>Spirochaetia</taxon>
        <taxon>Spirochaetales</taxon>
        <taxon>Spirochaetaceae</taxon>
        <taxon>Spirochaeta</taxon>
    </lineage>
</organism>
<keyword evidence="3" id="KW-0804">Transcription</keyword>
<dbReference type="InterPro" id="IPR001647">
    <property type="entry name" value="HTH_TetR"/>
</dbReference>
<dbReference type="EMBL" id="CP003282">
    <property type="protein sequence ID" value="AFG38612.1"/>
    <property type="molecule type" value="Genomic_DNA"/>
</dbReference>
<dbReference type="Proteomes" id="UP000007383">
    <property type="component" value="Chromosome"/>
</dbReference>
<evidence type="ECO:0000313" key="6">
    <source>
        <dbReference type="EMBL" id="AFG38612.1"/>
    </source>
</evidence>
<keyword evidence="7" id="KW-1185">Reference proteome</keyword>
<evidence type="ECO:0000256" key="3">
    <source>
        <dbReference type="ARBA" id="ARBA00023163"/>
    </source>
</evidence>
<dbReference type="PATRIC" id="fig|889378.3.peg.2558"/>
<accession>H9UM69</accession>
<dbReference type="HOGENOM" id="CLU_069356_28_1_12"/>
<dbReference type="PROSITE" id="PS50977">
    <property type="entry name" value="HTH_TETR_2"/>
    <property type="match status" value="1"/>
</dbReference>
<evidence type="ECO:0000313" key="7">
    <source>
        <dbReference type="Proteomes" id="UP000007383"/>
    </source>
</evidence>
<gene>
    <name evidence="6" type="ordered locus">Spiaf_2582</name>
</gene>
<keyword evidence="1" id="KW-0805">Transcription regulation</keyword>
<protein>
    <submittedName>
        <fullName evidence="6">Transcriptional regulator</fullName>
    </submittedName>
</protein>
<dbReference type="SUPFAM" id="SSF46689">
    <property type="entry name" value="Homeodomain-like"/>
    <property type="match status" value="1"/>
</dbReference>
<dbReference type="AlphaFoldDB" id="H9UM69"/>
<dbReference type="InterPro" id="IPR023772">
    <property type="entry name" value="DNA-bd_HTH_TetR-type_CS"/>
</dbReference>